<name>A0A8X8AKB4_POPTO</name>
<dbReference type="AlphaFoldDB" id="A0A8X8AKB4"/>
<keyword evidence="1" id="KW-0862">Zinc</keyword>
<evidence type="ECO:0000313" key="4">
    <source>
        <dbReference type="Proteomes" id="UP000886885"/>
    </source>
</evidence>
<proteinExistence type="predicted"/>
<evidence type="ECO:0000259" key="2">
    <source>
        <dbReference type="PROSITE" id="PS50158"/>
    </source>
</evidence>
<evidence type="ECO:0000256" key="1">
    <source>
        <dbReference type="PROSITE-ProRule" id="PRU00047"/>
    </source>
</evidence>
<keyword evidence="4" id="KW-1185">Reference proteome</keyword>
<comment type="caution">
    <text evidence="3">The sequence shown here is derived from an EMBL/GenBank/DDBJ whole genome shotgun (WGS) entry which is preliminary data.</text>
</comment>
<reference evidence="3" key="1">
    <citation type="journal article" date="2020" name="bioRxiv">
        <title>Hybrid origin of Populus tomentosa Carr. identified through genome sequencing and phylogenomic analysis.</title>
        <authorList>
            <person name="An X."/>
            <person name="Gao K."/>
            <person name="Chen Z."/>
            <person name="Li J."/>
            <person name="Yang X."/>
            <person name="Yang X."/>
            <person name="Zhou J."/>
            <person name="Guo T."/>
            <person name="Zhao T."/>
            <person name="Huang S."/>
            <person name="Miao D."/>
            <person name="Khan W.U."/>
            <person name="Rao P."/>
            <person name="Ye M."/>
            <person name="Lei B."/>
            <person name="Liao W."/>
            <person name="Wang J."/>
            <person name="Ji L."/>
            <person name="Li Y."/>
            <person name="Guo B."/>
            <person name="Mustafa N.S."/>
            <person name="Li S."/>
            <person name="Yun Q."/>
            <person name="Keller S.R."/>
            <person name="Mao J."/>
            <person name="Zhang R."/>
            <person name="Strauss S.H."/>
        </authorList>
    </citation>
    <scope>NUCLEOTIDE SEQUENCE</scope>
    <source>
        <strain evidence="3">GM15</strain>
        <tissue evidence="3">Leaf</tissue>
    </source>
</reference>
<organism evidence="3 4">
    <name type="scientific">Populus tomentosa</name>
    <name type="common">Chinese white poplar</name>
    <dbReference type="NCBI Taxonomy" id="118781"/>
    <lineage>
        <taxon>Eukaryota</taxon>
        <taxon>Viridiplantae</taxon>
        <taxon>Streptophyta</taxon>
        <taxon>Embryophyta</taxon>
        <taxon>Tracheophyta</taxon>
        <taxon>Spermatophyta</taxon>
        <taxon>Magnoliopsida</taxon>
        <taxon>eudicotyledons</taxon>
        <taxon>Gunneridae</taxon>
        <taxon>Pentapetalae</taxon>
        <taxon>rosids</taxon>
        <taxon>fabids</taxon>
        <taxon>Malpighiales</taxon>
        <taxon>Salicaceae</taxon>
        <taxon>Saliceae</taxon>
        <taxon>Populus</taxon>
    </lineage>
</organism>
<dbReference type="InterPro" id="IPR001878">
    <property type="entry name" value="Znf_CCHC"/>
</dbReference>
<dbReference type="PANTHER" id="PTHR31286">
    <property type="entry name" value="GLYCINE-RICH CELL WALL STRUCTURAL PROTEIN 1.8-LIKE"/>
    <property type="match status" value="1"/>
</dbReference>
<dbReference type="InterPro" id="IPR040256">
    <property type="entry name" value="At4g02000-like"/>
</dbReference>
<feature type="domain" description="CCHC-type" evidence="2">
    <location>
        <begin position="149"/>
        <end position="162"/>
    </location>
</feature>
<dbReference type="Pfam" id="PF14111">
    <property type="entry name" value="DUF4283"/>
    <property type="match status" value="1"/>
</dbReference>
<sequence length="254" mass="28917">MQSRLKSAWKLSGGFELMDIGNGYFMVKFDIAEDRERVINGGPWMIFDYYLTMQKWTADFVASSVLINRTMVWVRVPSLNLVFYDENFLPAMASALGTPFKVDMNTLNVERGRFARICIEIDLDQPAVGRIWIRDHWYKVEYEGLHIICSKCGCYGHFGKDCLAKGSTQDDLPRTESAEHLTTAASGDRTSMAVEERAKVMGNALAINSACSYDRLEILGGWLIVNKRRKPETVNNVKPKETNTRFHSNKLKIL</sequence>
<keyword evidence="1" id="KW-0863">Zinc-finger</keyword>
<keyword evidence="1" id="KW-0479">Metal-binding</keyword>
<dbReference type="GO" id="GO:0003676">
    <property type="term" value="F:nucleic acid binding"/>
    <property type="evidence" value="ECO:0007669"/>
    <property type="project" value="InterPro"/>
</dbReference>
<dbReference type="PROSITE" id="PS50158">
    <property type="entry name" value="ZF_CCHC"/>
    <property type="match status" value="1"/>
</dbReference>
<dbReference type="EMBL" id="JAAWWB010000002">
    <property type="protein sequence ID" value="KAG6789901.1"/>
    <property type="molecule type" value="Genomic_DNA"/>
</dbReference>
<accession>A0A8X8AKB4</accession>
<dbReference type="GO" id="GO:0008270">
    <property type="term" value="F:zinc ion binding"/>
    <property type="evidence" value="ECO:0007669"/>
    <property type="project" value="UniProtKB-KW"/>
</dbReference>
<dbReference type="OrthoDB" id="851886at2759"/>
<protein>
    <recommendedName>
        <fullName evidence="2">CCHC-type domain-containing protein</fullName>
    </recommendedName>
</protein>
<gene>
    <name evidence="3" type="ORF">POTOM_006033</name>
</gene>
<dbReference type="PANTHER" id="PTHR31286:SF171">
    <property type="entry name" value="CCHC-TYPE DOMAIN-CONTAINING PROTEIN"/>
    <property type="match status" value="1"/>
</dbReference>
<dbReference type="InterPro" id="IPR025558">
    <property type="entry name" value="DUF4283"/>
</dbReference>
<evidence type="ECO:0000313" key="3">
    <source>
        <dbReference type="EMBL" id="KAG6789901.1"/>
    </source>
</evidence>
<dbReference type="Proteomes" id="UP000886885">
    <property type="component" value="Chromosome 1D"/>
</dbReference>